<dbReference type="SUPFAM" id="SSF53223">
    <property type="entry name" value="Aminoacid dehydrogenase-like, N-terminal domain"/>
    <property type="match status" value="1"/>
</dbReference>
<dbReference type="HAMAP" id="MF_00222">
    <property type="entry name" value="Shikimate_DH_AroE"/>
    <property type="match status" value="1"/>
</dbReference>
<evidence type="ECO:0000259" key="4">
    <source>
        <dbReference type="Pfam" id="PF08501"/>
    </source>
</evidence>
<comment type="pathway">
    <text evidence="1 3">Metabolic intermediate biosynthesis; chorismate biosynthesis; chorismate from D-erythrose 4-phosphate and phosphoenolpyruvate: step 4/7.</text>
</comment>
<comment type="catalytic activity">
    <reaction evidence="3">
        <text>shikimate + NADP(+) = 3-dehydroshikimate + NADPH + H(+)</text>
        <dbReference type="Rhea" id="RHEA:17737"/>
        <dbReference type="ChEBI" id="CHEBI:15378"/>
        <dbReference type="ChEBI" id="CHEBI:16630"/>
        <dbReference type="ChEBI" id="CHEBI:36208"/>
        <dbReference type="ChEBI" id="CHEBI:57783"/>
        <dbReference type="ChEBI" id="CHEBI:58349"/>
        <dbReference type="EC" id="1.1.1.25"/>
    </reaction>
</comment>
<name>A0A7X1Z7U4_9LACT</name>
<evidence type="ECO:0000313" key="7">
    <source>
        <dbReference type="Proteomes" id="UP000439550"/>
    </source>
</evidence>
<dbReference type="GO" id="GO:0019632">
    <property type="term" value="P:shikimate metabolic process"/>
    <property type="evidence" value="ECO:0007669"/>
    <property type="project" value="TreeGrafter"/>
</dbReference>
<feature type="domain" description="SDH C-terminal" evidence="5">
    <location>
        <begin position="276"/>
        <end position="305"/>
    </location>
</feature>
<dbReference type="PANTHER" id="PTHR21089:SF1">
    <property type="entry name" value="BIFUNCTIONAL 3-DEHYDROQUINATE DEHYDRATASE_SHIKIMATE DEHYDROGENASE, CHLOROPLASTIC"/>
    <property type="match status" value="1"/>
</dbReference>
<evidence type="ECO:0000256" key="3">
    <source>
        <dbReference type="HAMAP-Rule" id="MF_00222"/>
    </source>
</evidence>
<dbReference type="InterPro" id="IPR036291">
    <property type="entry name" value="NAD(P)-bd_dom_sf"/>
</dbReference>
<dbReference type="UniPathway" id="UPA00053">
    <property type="reaction ID" value="UER00087"/>
</dbReference>
<feature type="domain" description="Shikimate dehydrogenase substrate binding N-terminal" evidence="4">
    <location>
        <begin position="12"/>
        <end position="94"/>
    </location>
</feature>
<proteinExistence type="inferred from homology"/>
<feature type="binding site" evidence="3">
    <location>
        <position position="83"/>
    </location>
    <ligand>
        <name>NADP(+)</name>
        <dbReference type="ChEBI" id="CHEBI:58349"/>
    </ligand>
</feature>
<keyword evidence="3" id="KW-0560">Oxidoreductase</keyword>
<feature type="binding site" evidence="3">
    <location>
        <position position="276"/>
    </location>
    <ligand>
        <name>NADP(+)</name>
        <dbReference type="ChEBI" id="CHEBI:58349"/>
    </ligand>
</feature>
<dbReference type="PANTHER" id="PTHR21089">
    <property type="entry name" value="SHIKIMATE DEHYDROGENASE"/>
    <property type="match status" value="1"/>
</dbReference>
<evidence type="ECO:0000256" key="1">
    <source>
        <dbReference type="ARBA" id="ARBA00004871"/>
    </source>
</evidence>
<comment type="similarity">
    <text evidence="3">Belongs to the shikimate dehydrogenase family.</text>
</comment>
<evidence type="ECO:0000256" key="2">
    <source>
        <dbReference type="ARBA" id="ARBA00023141"/>
    </source>
</evidence>
<dbReference type="GO" id="GO:0009073">
    <property type="term" value="P:aromatic amino acid family biosynthetic process"/>
    <property type="evidence" value="ECO:0007669"/>
    <property type="project" value="UniProtKB-KW"/>
</dbReference>
<dbReference type="Gene3D" id="3.40.50.10860">
    <property type="entry name" value="Leucine Dehydrogenase, chain A, domain 1"/>
    <property type="match status" value="1"/>
</dbReference>
<dbReference type="GO" id="GO:0009423">
    <property type="term" value="P:chorismate biosynthetic process"/>
    <property type="evidence" value="ECO:0007669"/>
    <property type="project" value="UniProtKB-UniRule"/>
</dbReference>
<dbReference type="Proteomes" id="UP000439550">
    <property type="component" value="Unassembled WGS sequence"/>
</dbReference>
<keyword evidence="3" id="KW-0521">NADP</keyword>
<dbReference type="CDD" id="cd01065">
    <property type="entry name" value="NAD_bind_Shikimate_DH"/>
    <property type="match status" value="1"/>
</dbReference>
<dbReference type="GO" id="GO:0004764">
    <property type="term" value="F:shikimate 3-dehydrogenase (NADP+) activity"/>
    <property type="evidence" value="ECO:0007669"/>
    <property type="project" value="UniProtKB-UniRule"/>
</dbReference>
<feature type="binding site" evidence="3">
    <location>
        <begin position="131"/>
        <end position="135"/>
    </location>
    <ligand>
        <name>NADP(+)</name>
        <dbReference type="ChEBI" id="CHEBI:58349"/>
    </ligand>
</feature>
<accession>A0A7X1Z7U4</accession>
<sequence>MEISGFTKMAAVVARPIKHSLSPFIHNAAFSKTQTDGVYLAWDVAKEDLPDMIANIKKLDMYGINLSMPYKQEAMPYMDELTEEARVIGAINTVALIDGKLIGHNTDGIGFFKALDAHHFSMKNQELTILGGGGAAIAIIAQAALLQAKAIHVFARHSQSYEPLKARLELLSALTKVPIDLTALYHPENNQNQQKDARNQQQTKKEEGLKQLLQDKINASCLLVNATSVGMEEKQLPLSENIKLHPQMLVVDVIYKVLETPFLKWAKNQNVTALNGLGMLLYQAAESFEMWTGKKMPVEEIKNELKMKIEKS</sequence>
<dbReference type="RefSeq" id="WP_153496040.1">
    <property type="nucleotide sequence ID" value="NZ_CBCRWP010000003.1"/>
</dbReference>
<dbReference type="InterPro" id="IPR046346">
    <property type="entry name" value="Aminoacid_DH-like_N_sf"/>
</dbReference>
<feature type="binding site" evidence="3">
    <location>
        <position position="67"/>
    </location>
    <ligand>
        <name>shikimate</name>
        <dbReference type="ChEBI" id="CHEBI:36208"/>
    </ligand>
</feature>
<reference evidence="6 7" key="1">
    <citation type="submission" date="2019-10" db="EMBL/GenBank/DDBJ databases">
        <authorList>
            <person name="Dong K."/>
        </authorList>
    </citation>
    <scope>NUCLEOTIDE SEQUENCE [LARGE SCALE GENOMIC DNA]</scope>
    <source>
        <strain evidence="6 7">DSM 28960</strain>
    </source>
</reference>
<dbReference type="InterPro" id="IPR013708">
    <property type="entry name" value="Shikimate_DH-bd_N"/>
</dbReference>
<gene>
    <name evidence="3" type="primary">aroE</name>
    <name evidence="6" type="ORF">GHI93_05340</name>
</gene>
<dbReference type="GO" id="GO:0008652">
    <property type="term" value="P:amino acid biosynthetic process"/>
    <property type="evidence" value="ECO:0007669"/>
    <property type="project" value="UniProtKB-KW"/>
</dbReference>
<comment type="caution">
    <text evidence="6">The sequence shown here is derived from an EMBL/GenBank/DDBJ whole genome shotgun (WGS) entry which is preliminary data.</text>
</comment>
<protein>
    <recommendedName>
        <fullName evidence="3">Shikimate dehydrogenase (NADP(+))</fullName>
        <shortName evidence="3">SDH</shortName>
        <ecNumber evidence="3">1.1.1.25</ecNumber>
    </recommendedName>
</protein>
<dbReference type="InterPro" id="IPR041121">
    <property type="entry name" value="SDH_C"/>
</dbReference>
<feature type="binding site" evidence="3">
    <location>
        <position position="253"/>
    </location>
    <ligand>
        <name>NADP(+)</name>
        <dbReference type="ChEBI" id="CHEBI:58349"/>
    </ligand>
</feature>
<feature type="binding site" evidence="3">
    <location>
        <position position="255"/>
    </location>
    <ligand>
        <name>shikimate</name>
        <dbReference type="ChEBI" id="CHEBI:36208"/>
    </ligand>
</feature>
<evidence type="ECO:0000313" key="6">
    <source>
        <dbReference type="EMBL" id="MQW39363.1"/>
    </source>
</evidence>
<feature type="active site" description="Proton acceptor" evidence="3">
    <location>
        <position position="71"/>
    </location>
</feature>
<dbReference type="EC" id="1.1.1.25" evidence="3"/>
<comment type="function">
    <text evidence="3">Involved in the biosynthesis of the chorismate, which leads to the biosynthesis of aromatic amino acids. Catalyzes the reversible NADPH linked reduction of 3-dehydroshikimate (DHSA) to yield shikimate (SA).</text>
</comment>
<dbReference type="AlphaFoldDB" id="A0A7X1Z7U4"/>
<keyword evidence="7" id="KW-1185">Reference proteome</keyword>
<feature type="binding site" evidence="3">
    <location>
        <position position="107"/>
    </location>
    <ligand>
        <name>shikimate</name>
        <dbReference type="ChEBI" id="CHEBI:36208"/>
    </ligand>
</feature>
<feature type="binding site" evidence="3">
    <location>
        <position position="92"/>
    </location>
    <ligand>
        <name>shikimate</name>
        <dbReference type="ChEBI" id="CHEBI:36208"/>
    </ligand>
</feature>
<dbReference type="SUPFAM" id="SSF51735">
    <property type="entry name" value="NAD(P)-binding Rossmann-fold domains"/>
    <property type="match status" value="1"/>
</dbReference>
<organism evidence="6 7">
    <name type="scientific">Lactococcus hircilactis</name>
    <dbReference type="NCBI Taxonomy" id="1494462"/>
    <lineage>
        <taxon>Bacteria</taxon>
        <taxon>Bacillati</taxon>
        <taxon>Bacillota</taxon>
        <taxon>Bacilli</taxon>
        <taxon>Lactobacillales</taxon>
        <taxon>Streptococcaceae</taxon>
        <taxon>Lactococcus</taxon>
    </lineage>
</organism>
<keyword evidence="2 3" id="KW-0057">Aromatic amino acid biosynthesis</keyword>
<dbReference type="Pfam" id="PF18317">
    <property type="entry name" value="SDH_C"/>
    <property type="match status" value="1"/>
</dbReference>
<dbReference type="EMBL" id="WITJ01000006">
    <property type="protein sequence ID" value="MQW39363.1"/>
    <property type="molecule type" value="Genomic_DNA"/>
</dbReference>
<feature type="binding site" evidence="3">
    <location>
        <position position="283"/>
    </location>
    <ligand>
        <name>shikimate</name>
        <dbReference type="ChEBI" id="CHEBI:36208"/>
    </ligand>
</feature>
<dbReference type="InterPro" id="IPR022893">
    <property type="entry name" value="Shikimate_DH_fam"/>
</dbReference>
<dbReference type="Gene3D" id="3.40.50.720">
    <property type="entry name" value="NAD(P)-binding Rossmann-like Domain"/>
    <property type="match status" value="1"/>
</dbReference>
<keyword evidence="3" id="KW-0028">Amino-acid biosynthesis</keyword>
<dbReference type="OrthoDB" id="9792692at2"/>
<evidence type="ECO:0000259" key="5">
    <source>
        <dbReference type="Pfam" id="PF18317"/>
    </source>
</evidence>
<comment type="subunit">
    <text evidence="3">Homodimer.</text>
</comment>
<feature type="binding site" evidence="3">
    <location>
        <begin position="20"/>
        <end position="22"/>
    </location>
    <ligand>
        <name>shikimate</name>
        <dbReference type="ChEBI" id="CHEBI:36208"/>
    </ligand>
</feature>
<comment type="caution">
    <text evidence="3">Lacks conserved residue(s) required for the propagation of feature annotation.</text>
</comment>
<dbReference type="Pfam" id="PF08501">
    <property type="entry name" value="Shikimate_dh_N"/>
    <property type="match status" value="1"/>
</dbReference>